<dbReference type="GO" id="GO:0005819">
    <property type="term" value="C:spindle"/>
    <property type="evidence" value="ECO:0000318"/>
    <property type="project" value="GO_Central"/>
</dbReference>
<dbReference type="InterPro" id="IPR011989">
    <property type="entry name" value="ARM-like"/>
</dbReference>
<dbReference type="GO" id="GO:0010245">
    <property type="term" value="P:radial microtubular system formation"/>
    <property type="evidence" value="ECO:0000318"/>
    <property type="project" value="GO_Central"/>
</dbReference>
<proteinExistence type="predicted"/>
<dbReference type="PANTHER" id="PTHR46562:SF1">
    <property type="entry name" value="SERINE_THREONINE-PROTEIN KINASE ULK4"/>
    <property type="match status" value="1"/>
</dbReference>
<dbReference type="Gene3D" id="1.25.10.10">
    <property type="entry name" value="Leucine-rich Repeat Variant"/>
    <property type="match status" value="2"/>
</dbReference>
<keyword evidence="11" id="KW-1185">Reference proteome</keyword>
<evidence type="ECO:0000256" key="2">
    <source>
        <dbReference type="ARBA" id="ARBA00022741"/>
    </source>
</evidence>
<dbReference type="Gene3D" id="1.10.510.10">
    <property type="entry name" value="Transferase(Phosphotransferase) domain 1"/>
    <property type="match status" value="1"/>
</dbReference>
<keyword evidence="2 7" id="KW-0547">Nucleotide-binding</keyword>
<dbReference type="Proteomes" id="UP000054558">
    <property type="component" value="Unassembled WGS sequence"/>
</dbReference>
<dbReference type="OrthoDB" id="24822at2759"/>
<dbReference type="PROSITE" id="PS00107">
    <property type="entry name" value="PROTEIN_KINASE_ATP"/>
    <property type="match status" value="1"/>
</dbReference>
<evidence type="ECO:0000256" key="4">
    <source>
        <dbReference type="ARBA" id="ARBA00022840"/>
    </source>
</evidence>
<dbReference type="InterPro" id="IPR017441">
    <property type="entry name" value="Protein_kinase_ATP_BS"/>
</dbReference>
<evidence type="ECO:0000256" key="7">
    <source>
        <dbReference type="PROSITE-ProRule" id="PRU10141"/>
    </source>
</evidence>
<feature type="compositionally biased region" description="Low complexity" evidence="8">
    <location>
        <begin position="908"/>
        <end position="923"/>
    </location>
</feature>
<dbReference type="FunFam" id="1.10.510.10:FF:000571">
    <property type="entry name" value="Maternal embryonic leucine zipper kinase"/>
    <property type="match status" value="1"/>
</dbReference>
<protein>
    <submittedName>
        <fullName evidence="10">Serine-threonine protein kinase FUSED</fullName>
    </submittedName>
</protein>
<feature type="region of interest" description="Disordered" evidence="8">
    <location>
        <begin position="902"/>
        <end position="923"/>
    </location>
</feature>
<keyword evidence="3 10" id="KW-0418">Kinase</keyword>
<dbReference type="Pfam" id="PF24970">
    <property type="entry name" value="ARM_RUK"/>
    <property type="match status" value="1"/>
</dbReference>
<sequence length="1305" mass="140593">MNNYHIYETIGRGKHSVVYKGRKKKTIQYFAVKSVEKLQKPKVLQEVRTLHSLEHENVLRFHAWYETSNHLWLILEYCVGGNLLTLLHQDTRLPEESIHDFARDLVKALQFLHSNGVVYCDLKPSNILLDENGRLKLCDFGLARRLSDIQKFSLQQLPQAKRGTPCYMAPELFQEGGVHSFASDLWAVGCVLYECATGQPPFVSNSFTQLVSAILETPLSPLPASVSPEFADLVQRLLVKDPVHRISWPELRVHPFWRVPTKELPLPEQPAFDHFLRQRRAGEAVSLPPLRGATPPVASGGAEKAGGEGGGSRVTALPELAGAQRPGSARKAGDVNVLRLSQIVQKNFRREADGGGYRQGGEEGGAHSDVTLENNDIEIDLAEEGAEGGEDEGEDTSGAVEAAAAAEGVKMPLSREDSSALNTERFPRGGTPEPHRPDDTAPLSARTGSKTSAGGSGDSRRGPPTPDESPDDSSSDGVESAVQQVAQSQLLWHQLDLAVKPIVLNRRIEKVQEPTFDPRALPVEPLSGAALAQAPPDQSEAFLARIMASISGATSLNEKLNTLSYVETLATETDAANHLINSQLMPLLVRMLKISKPPVLRAKLASAMGLLVRHATVIDEDLAASGIVPILTEAAKDKQERVKRRAIASLGELLFYIATQSEQSPKAANSPPAWEVPEITFTAVGSMLRRGEDEVAQHYAVKTMENIASQGGAWASKFASGETVANLVFIFQNSKLEHLRATAGSCLVRLARFHPPVLPAALEKLGVRALVRGLAEGSSKTQQTYLNLLNMGLQAGVRIGATRLQTQLMAEERGLVPTLVGLLEHASEVLRAKALVAGWALCQASTRWLVALCNAKVTSVLERLARDRDEYVQRCLEAFLSLVAAMALPILDQARAELSKLATKQGRATPSASPRTPPSGSRGPLGQAAVLLHLVTCQLTRSRFADGRLLSLLGVCLARSQDALVALDASPSNSPRAPKDAPAPGPASPLALVAEFQSVVLQILEALSQGQTPTVLGHKEATVQQVLPVLADLYRASKDGDRRFMCLKDEEPIPTYAQKLLALLLDRQCVRIPDLLQLKLLPRLFDFLAGDPETINSFALKLCLAAISAPEVPTRALSEARVCARLGLLLQDVAGQGKDDFVEPVVAICRGFLERHAAAQGRGGGAGIQDIAELALSSDVFLALVGSHEDSVADAASHCVALLSVAAPRSIGGALLQNVPQVLQVLETANKCQSKALLAKIQHRLLSALREACKQQRSTAGPSSFNMSNVEQLETLIARLRRSTSSSVTQAANDLAAELARVIAR</sequence>
<dbReference type="InterPro" id="IPR008271">
    <property type="entry name" value="Ser/Thr_kinase_AS"/>
</dbReference>
<dbReference type="InterPro" id="IPR000719">
    <property type="entry name" value="Prot_kinase_dom"/>
</dbReference>
<dbReference type="EMBL" id="DF237047">
    <property type="protein sequence ID" value="GAQ82018.1"/>
    <property type="molecule type" value="Genomic_DNA"/>
</dbReference>
<dbReference type="STRING" id="105231.A0A0U9HJP0"/>
<dbReference type="Pfam" id="PF00069">
    <property type="entry name" value="Pkinase"/>
    <property type="match status" value="1"/>
</dbReference>
<dbReference type="SMART" id="SM00220">
    <property type="entry name" value="S_TKc"/>
    <property type="match status" value="1"/>
</dbReference>
<dbReference type="Pfam" id="PF23606">
    <property type="entry name" value="HEAT_ULK4"/>
    <property type="match status" value="1"/>
</dbReference>
<dbReference type="InterPro" id="IPR011009">
    <property type="entry name" value="Kinase-like_dom_sf"/>
</dbReference>
<reference evidence="10 11" key="1">
    <citation type="journal article" date="2014" name="Nat. Commun.">
        <title>Klebsormidium flaccidum genome reveals primary factors for plant terrestrial adaptation.</title>
        <authorList>
            <person name="Hori K."/>
            <person name="Maruyama F."/>
            <person name="Fujisawa T."/>
            <person name="Togashi T."/>
            <person name="Yamamoto N."/>
            <person name="Seo M."/>
            <person name="Sato S."/>
            <person name="Yamada T."/>
            <person name="Mori H."/>
            <person name="Tajima N."/>
            <person name="Moriyama T."/>
            <person name="Ikeuchi M."/>
            <person name="Watanabe M."/>
            <person name="Wada H."/>
            <person name="Kobayashi K."/>
            <person name="Saito M."/>
            <person name="Masuda T."/>
            <person name="Sasaki-Sekimoto Y."/>
            <person name="Mashiguchi K."/>
            <person name="Awai K."/>
            <person name="Shimojima M."/>
            <person name="Masuda S."/>
            <person name="Iwai M."/>
            <person name="Nobusawa T."/>
            <person name="Narise T."/>
            <person name="Kondo S."/>
            <person name="Saito H."/>
            <person name="Sato R."/>
            <person name="Murakawa M."/>
            <person name="Ihara Y."/>
            <person name="Oshima-Yamada Y."/>
            <person name="Ohtaka K."/>
            <person name="Satoh M."/>
            <person name="Sonobe K."/>
            <person name="Ishii M."/>
            <person name="Ohtani R."/>
            <person name="Kanamori-Sato M."/>
            <person name="Honoki R."/>
            <person name="Miyazaki D."/>
            <person name="Mochizuki H."/>
            <person name="Umetsu J."/>
            <person name="Higashi K."/>
            <person name="Shibata D."/>
            <person name="Kamiya Y."/>
            <person name="Sato N."/>
            <person name="Nakamura Y."/>
            <person name="Tabata S."/>
            <person name="Ida S."/>
            <person name="Kurokawa K."/>
            <person name="Ohta H."/>
        </authorList>
    </citation>
    <scope>NUCLEOTIDE SEQUENCE [LARGE SCALE GENOMIC DNA]</scope>
    <source>
        <strain evidence="10 11">NIES-2285</strain>
    </source>
</reference>
<accession>A0A0U9HJP0</accession>
<dbReference type="GO" id="GO:0005524">
    <property type="term" value="F:ATP binding"/>
    <property type="evidence" value="ECO:0007669"/>
    <property type="project" value="UniProtKB-UniRule"/>
</dbReference>
<dbReference type="SUPFAM" id="SSF56112">
    <property type="entry name" value="Protein kinase-like (PK-like)"/>
    <property type="match status" value="1"/>
</dbReference>
<gene>
    <name evidence="10" type="ORF">KFL_000980050</name>
</gene>
<dbReference type="PROSITE" id="PS50077">
    <property type="entry name" value="HEAT_REPEAT"/>
    <property type="match status" value="1"/>
</dbReference>
<dbReference type="OMA" id="NWYETNN"/>
<dbReference type="PROSITE" id="PS00108">
    <property type="entry name" value="PROTEIN_KINASE_ST"/>
    <property type="match status" value="1"/>
</dbReference>
<dbReference type="GO" id="GO:0004672">
    <property type="term" value="F:protein kinase activity"/>
    <property type="evidence" value="ECO:0007669"/>
    <property type="project" value="InterPro"/>
</dbReference>
<dbReference type="InterPro" id="IPR021133">
    <property type="entry name" value="HEAT_type_2"/>
</dbReference>
<dbReference type="InterPro" id="IPR056981">
    <property type="entry name" value="HEAT_ULK4_RUNKEL"/>
</dbReference>
<feature type="region of interest" description="Disordered" evidence="8">
    <location>
        <begin position="286"/>
        <end position="314"/>
    </location>
</feature>
<evidence type="ECO:0000256" key="1">
    <source>
        <dbReference type="ARBA" id="ARBA00022679"/>
    </source>
</evidence>
<feature type="binding site" evidence="7">
    <location>
        <position position="33"/>
    </location>
    <ligand>
        <name>ATP</name>
        <dbReference type="ChEBI" id="CHEBI:30616"/>
    </ligand>
</feature>
<keyword evidence="1" id="KW-0808">Transferase</keyword>
<dbReference type="InterPro" id="IPR056980">
    <property type="entry name" value="ARM_RUK"/>
</dbReference>
<dbReference type="InterPro" id="IPR016024">
    <property type="entry name" value="ARM-type_fold"/>
</dbReference>
<evidence type="ECO:0000256" key="3">
    <source>
        <dbReference type="ARBA" id="ARBA00022777"/>
    </source>
</evidence>
<feature type="region of interest" description="Disordered" evidence="8">
    <location>
        <begin position="351"/>
        <end position="373"/>
    </location>
</feature>
<evidence type="ECO:0000256" key="5">
    <source>
        <dbReference type="ARBA" id="ARBA00058225"/>
    </source>
</evidence>
<dbReference type="PANTHER" id="PTHR46562">
    <property type="entry name" value="SERINE/THREONINE-KINASE ULK4-LIKE PROTEIN-RELATED"/>
    <property type="match status" value="1"/>
</dbReference>
<dbReference type="SUPFAM" id="SSF48371">
    <property type="entry name" value="ARM repeat"/>
    <property type="match status" value="1"/>
</dbReference>
<dbReference type="GO" id="GO:0000914">
    <property type="term" value="P:phragmoplast assembly"/>
    <property type="evidence" value="ECO:0007669"/>
    <property type="project" value="InterPro"/>
</dbReference>
<evidence type="ECO:0000256" key="6">
    <source>
        <dbReference type="PROSITE-ProRule" id="PRU00103"/>
    </source>
</evidence>
<evidence type="ECO:0000313" key="11">
    <source>
        <dbReference type="Proteomes" id="UP000054558"/>
    </source>
</evidence>
<dbReference type="CDD" id="cd14010">
    <property type="entry name" value="STKc_ULK4"/>
    <property type="match status" value="1"/>
</dbReference>
<evidence type="ECO:0000259" key="9">
    <source>
        <dbReference type="PROSITE" id="PS50011"/>
    </source>
</evidence>
<dbReference type="PROSITE" id="PS50011">
    <property type="entry name" value="PROTEIN_KINASE_DOM"/>
    <property type="match status" value="1"/>
</dbReference>
<dbReference type="GO" id="GO:0008017">
    <property type="term" value="F:microtubule binding"/>
    <property type="evidence" value="ECO:0007669"/>
    <property type="project" value="InterPro"/>
</dbReference>
<keyword evidence="4 7" id="KW-0067">ATP-binding</keyword>
<feature type="region of interest" description="Disordered" evidence="8">
    <location>
        <begin position="404"/>
        <end position="482"/>
    </location>
</feature>
<feature type="domain" description="Protein kinase" evidence="9">
    <location>
        <begin position="4"/>
        <end position="257"/>
    </location>
</feature>
<organism evidence="10 11">
    <name type="scientific">Klebsormidium nitens</name>
    <name type="common">Green alga</name>
    <name type="synonym">Ulothrix nitens</name>
    <dbReference type="NCBI Taxonomy" id="105231"/>
    <lineage>
        <taxon>Eukaryota</taxon>
        <taxon>Viridiplantae</taxon>
        <taxon>Streptophyta</taxon>
        <taxon>Klebsormidiophyceae</taxon>
        <taxon>Klebsormidiales</taxon>
        <taxon>Klebsormidiaceae</taxon>
        <taxon>Klebsormidium</taxon>
    </lineage>
</organism>
<evidence type="ECO:0000313" key="10">
    <source>
        <dbReference type="EMBL" id="GAQ82018.1"/>
    </source>
</evidence>
<feature type="compositionally biased region" description="Gly residues" evidence="8">
    <location>
        <begin position="303"/>
        <end position="312"/>
    </location>
</feature>
<evidence type="ECO:0000256" key="8">
    <source>
        <dbReference type="SAM" id="MobiDB-lite"/>
    </source>
</evidence>
<dbReference type="InterPro" id="IPR044591">
    <property type="entry name" value="RUK"/>
</dbReference>
<feature type="repeat" description="HEAT" evidence="6">
    <location>
        <begin position="627"/>
        <end position="664"/>
    </location>
</feature>
<name>A0A0U9HJP0_KLENI</name>
<comment type="function">
    <text evidence="5">CIPK serine-threonine protein kinases interact with CBL proteins. Binding of a CBL protein to the regulatory NAF domain of CIPK protein lead to the activation of the kinase in a calcium-dependent manner.</text>
</comment>